<evidence type="ECO:0000256" key="1">
    <source>
        <dbReference type="SAM" id="Phobius"/>
    </source>
</evidence>
<keyword evidence="1" id="KW-0472">Membrane</keyword>
<dbReference type="EMBL" id="DVFW01000021">
    <property type="protein sequence ID" value="HIQ80381.1"/>
    <property type="molecule type" value="Genomic_DNA"/>
</dbReference>
<accession>A0A9D0ZHM6</accession>
<name>A0A9D0ZHM6_9FIRM</name>
<sequence>MLINPVVVIAAAAIVLCVFIFCIINKPAKPLFTGTSIVMLIVFLIFTAVINISLSSSSGDSGIANVANAVTGFLTGQSSPTSIQLEQSFQIFAYIDIGLILTCVLSMIIEVRRIFSITSSR</sequence>
<proteinExistence type="predicted"/>
<reference evidence="2" key="2">
    <citation type="journal article" date="2021" name="PeerJ">
        <title>Extensive microbial diversity within the chicken gut microbiome revealed by metagenomics and culture.</title>
        <authorList>
            <person name="Gilroy R."/>
            <person name="Ravi A."/>
            <person name="Getino M."/>
            <person name="Pursley I."/>
            <person name="Horton D.L."/>
            <person name="Alikhan N.F."/>
            <person name="Baker D."/>
            <person name="Gharbi K."/>
            <person name="Hall N."/>
            <person name="Watson M."/>
            <person name="Adriaenssens E.M."/>
            <person name="Foster-Nyarko E."/>
            <person name="Jarju S."/>
            <person name="Secka A."/>
            <person name="Antonio M."/>
            <person name="Oren A."/>
            <person name="Chaudhuri R.R."/>
            <person name="La Ragione R."/>
            <person name="Hildebrand F."/>
            <person name="Pallen M.J."/>
        </authorList>
    </citation>
    <scope>NUCLEOTIDE SEQUENCE</scope>
    <source>
        <strain evidence="2">ChiSjej1B19-3389</strain>
    </source>
</reference>
<protein>
    <submittedName>
        <fullName evidence="2">Uncharacterized protein</fullName>
    </submittedName>
</protein>
<dbReference type="AlphaFoldDB" id="A0A9D0ZHM6"/>
<feature type="transmembrane region" description="Helical" evidence="1">
    <location>
        <begin position="6"/>
        <end position="24"/>
    </location>
</feature>
<feature type="transmembrane region" description="Helical" evidence="1">
    <location>
        <begin position="91"/>
        <end position="111"/>
    </location>
</feature>
<feature type="transmembrane region" description="Helical" evidence="1">
    <location>
        <begin position="31"/>
        <end position="52"/>
    </location>
</feature>
<keyword evidence="1" id="KW-1133">Transmembrane helix</keyword>
<evidence type="ECO:0000313" key="3">
    <source>
        <dbReference type="Proteomes" id="UP000886787"/>
    </source>
</evidence>
<keyword evidence="1" id="KW-0812">Transmembrane</keyword>
<evidence type="ECO:0000313" key="2">
    <source>
        <dbReference type="EMBL" id="HIQ80381.1"/>
    </source>
</evidence>
<dbReference type="Proteomes" id="UP000886787">
    <property type="component" value="Unassembled WGS sequence"/>
</dbReference>
<organism evidence="2 3">
    <name type="scientific">Candidatus Scatavimonas merdigallinarum</name>
    <dbReference type="NCBI Taxonomy" id="2840914"/>
    <lineage>
        <taxon>Bacteria</taxon>
        <taxon>Bacillati</taxon>
        <taxon>Bacillota</taxon>
        <taxon>Clostridia</taxon>
        <taxon>Eubacteriales</taxon>
        <taxon>Oscillospiraceae</taxon>
        <taxon>Oscillospiraceae incertae sedis</taxon>
        <taxon>Candidatus Scatavimonas</taxon>
    </lineage>
</organism>
<gene>
    <name evidence="2" type="ORF">IAD32_03760</name>
</gene>
<reference evidence="2" key="1">
    <citation type="submission" date="2020-10" db="EMBL/GenBank/DDBJ databases">
        <authorList>
            <person name="Gilroy R."/>
        </authorList>
    </citation>
    <scope>NUCLEOTIDE SEQUENCE</scope>
    <source>
        <strain evidence="2">ChiSjej1B19-3389</strain>
    </source>
</reference>
<comment type="caution">
    <text evidence="2">The sequence shown here is derived from an EMBL/GenBank/DDBJ whole genome shotgun (WGS) entry which is preliminary data.</text>
</comment>